<accession>A0ABT9A0M0</accession>
<reference evidence="3" key="1">
    <citation type="submission" date="2023-07" db="EMBL/GenBank/DDBJ databases">
        <authorList>
            <person name="Kim M.K."/>
        </authorList>
    </citation>
    <scope>NUCLEOTIDE SEQUENCE</scope>
    <source>
        <strain evidence="3">CA1-15</strain>
    </source>
</reference>
<keyword evidence="1" id="KW-0597">Phosphoprotein</keyword>
<protein>
    <submittedName>
        <fullName evidence="3">Response regulator</fullName>
    </submittedName>
</protein>
<organism evidence="3 4">
    <name type="scientific">Sphingomonas immobilis</name>
    <dbReference type="NCBI Taxonomy" id="3063997"/>
    <lineage>
        <taxon>Bacteria</taxon>
        <taxon>Pseudomonadati</taxon>
        <taxon>Pseudomonadota</taxon>
        <taxon>Alphaproteobacteria</taxon>
        <taxon>Sphingomonadales</taxon>
        <taxon>Sphingomonadaceae</taxon>
        <taxon>Sphingomonas</taxon>
    </lineage>
</organism>
<dbReference type="Gene3D" id="3.40.50.2300">
    <property type="match status" value="1"/>
</dbReference>
<feature type="domain" description="Response regulatory" evidence="2">
    <location>
        <begin position="6"/>
        <end position="120"/>
    </location>
</feature>
<evidence type="ECO:0000259" key="2">
    <source>
        <dbReference type="PROSITE" id="PS50110"/>
    </source>
</evidence>
<dbReference type="PANTHER" id="PTHR42872">
    <property type="entry name" value="PROTEIN-GLUTAMATE METHYLESTERASE/PROTEIN-GLUTAMINE GLUTAMINASE"/>
    <property type="match status" value="1"/>
</dbReference>
<dbReference type="SUPFAM" id="SSF52172">
    <property type="entry name" value="CheY-like"/>
    <property type="match status" value="1"/>
</dbReference>
<evidence type="ECO:0000256" key="1">
    <source>
        <dbReference type="PROSITE-ProRule" id="PRU00169"/>
    </source>
</evidence>
<evidence type="ECO:0000313" key="3">
    <source>
        <dbReference type="EMBL" id="MDO7843369.1"/>
    </source>
</evidence>
<comment type="caution">
    <text evidence="3">The sequence shown here is derived from an EMBL/GenBank/DDBJ whole genome shotgun (WGS) entry which is preliminary data.</text>
</comment>
<gene>
    <name evidence="3" type="ORF">Q5H94_13615</name>
</gene>
<dbReference type="Proteomes" id="UP001176468">
    <property type="component" value="Unassembled WGS sequence"/>
</dbReference>
<dbReference type="PROSITE" id="PS50110">
    <property type="entry name" value="RESPONSE_REGULATORY"/>
    <property type="match status" value="1"/>
</dbReference>
<dbReference type="RefSeq" id="WP_304561823.1">
    <property type="nucleotide sequence ID" value="NZ_JAUQSZ010000009.1"/>
</dbReference>
<dbReference type="EMBL" id="JAUQSZ010000009">
    <property type="protein sequence ID" value="MDO7843369.1"/>
    <property type="molecule type" value="Genomic_DNA"/>
</dbReference>
<dbReference type="SMART" id="SM00448">
    <property type="entry name" value="REC"/>
    <property type="match status" value="1"/>
</dbReference>
<dbReference type="InterPro" id="IPR011006">
    <property type="entry name" value="CheY-like_superfamily"/>
</dbReference>
<keyword evidence="4" id="KW-1185">Reference proteome</keyword>
<dbReference type="InterPro" id="IPR001789">
    <property type="entry name" value="Sig_transdc_resp-reg_receiver"/>
</dbReference>
<evidence type="ECO:0000313" key="4">
    <source>
        <dbReference type="Proteomes" id="UP001176468"/>
    </source>
</evidence>
<sequence length="130" mass="14112">MNGKIRVLVVDDSLTMQKALGMVFAREQDMDVIGYAASGEEAERMIDRLRPEVVTIDIGLPGLDGLGLLDHLRQGHCRSRTVVLSSTVTAANDAVRRGAFGFFDKRRVLSDAGELIDLVRHAAGGYKLAS</sequence>
<name>A0ABT9A0M0_9SPHN</name>
<feature type="modified residue" description="4-aspartylphosphate" evidence="1">
    <location>
        <position position="57"/>
    </location>
</feature>
<dbReference type="Pfam" id="PF00072">
    <property type="entry name" value="Response_reg"/>
    <property type="match status" value="1"/>
</dbReference>
<dbReference type="PANTHER" id="PTHR42872:SF6">
    <property type="entry name" value="PROTEIN-GLUTAMATE METHYLESTERASE_PROTEIN-GLUTAMINE GLUTAMINASE"/>
    <property type="match status" value="1"/>
</dbReference>
<proteinExistence type="predicted"/>